<dbReference type="InterPro" id="IPR005064">
    <property type="entry name" value="BUG"/>
</dbReference>
<feature type="chain" id="PRO_5039718555" description="Tripartite tricarboxylate transporter family receptor" evidence="2">
    <location>
        <begin position="23"/>
        <end position="362"/>
    </location>
</feature>
<dbReference type="PANTHER" id="PTHR42928:SF5">
    <property type="entry name" value="BLR1237 PROTEIN"/>
    <property type="match status" value="1"/>
</dbReference>
<sequence length="362" mass="39713" precursor="true">MIFKRKQFFLVILLAVTFVLSACTSNESGGRDSDVFYQGQNIEMLVPFGAGGGTDVFARFLAPYISEHIEGNPTVQPLNVPGGGSITGTNEFYRSKEANGFNILATSGSTHTPYLLKESAVQYDLAKLTPIIGFASGGVVYTTPELKENLQNEQLVYAGISATGLDLLSLLAFEVLELDVQSVLGYEGRGPSRVAFEQGESTIDYQTSSAYLTNVEPLVDEGMAAPLFSFGQLSNGEIVRDPVFPELPSIKEYYEELYGKEPSGPAWESYKTFVGSAFTLQKMIFTHEDAPQEAIDALVTGFTNLMDDESFFIDGEEVLGGYEPYLGEELDSVFEDSFVNVSEENIDWVINFLKENYGVTIE</sequence>
<dbReference type="Proteomes" id="UP000193006">
    <property type="component" value="Chromosome"/>
</dbReference>
<dbReference type="STRING" id="199441.BkAM31D_07740"/>
<dbReference type="InterPro" id="IPR042100">
    <property type="entry name" value="Bug_dom1"/>
</dbReference>
<keyword evidence="2" id="KW-0732">Signal</keyword>
<comment type="similarity">
    <text evidence="1">Belongs to the UPF0065 (bug) family.</text>
</comment>
<dbReference type="AlphaFoldDB" id="A0A1X9MH52"/>
<dbReference type="KEGG" id="bkw:BkAM31D_07740"/>
<dbReference type="RefSeq" id="WP_066159997.1">
    <property type="nucleotide sequence ID" value="NZ_CP020814.1"/>
</dbReference>
<evidence type="ECO:0000256" key="1">
    <source>
        <dbReference type="ARBA" id="ARBA00006987"/>
    </source>
</evidence>
<dbReference type="Gene3D" id="3.40.190.150">
    <property type="entry name" value="Bordetella uptake gene, domain 1"/>
    <property type="match status" value="1"/>
</dbReference>
<proteinExistence type="inferred from homology"/>
<protein>
    <recommendedName>
        <fullName evidence="5">Tripartite tricarboxylate transporter family receptor</fullName>
    </recommendedName>
</protein>
<evidence type="ECO:0000313" key="3">
    <source>
        <dbReference type="EMBL" id="ARK29762.1"/>
    </source>
</evidence>
<gene>
    <name evidence="3" type="ORF">BkAM31D_07740</name>
</gene>
<organism evidence="3 4">
    <name type="scientific">Halalkalibacter krulwichiae</name>
    <dbReference type="NCBI Taxonomy" id="199441"/>
    <lineage>
        <taxon>Bacteria</taxon>
        <taxon>Bacillati</taxon>
        <taxon>Bacillota</taxon>
        <taxon>Bacilli</taxon>
        <taxon>Bacillales</taxon>
        <taxon>Bacillaceae</taxon>
        <taxon>Halalkalibacter</taxon>
    </lineage>
</organism>
<evidence type="ECO:0008006" key="5">
    <source>
        <dbReference type="Google" id="ProtNLM"/>
    </source>
</evidence>
<evidence type="ECO:0000256" key="2">
    <source>
        <dbReference type="SAM" id="SignalP"/>
    </source>
</evidence>
<dbReference type="PROSITE" id="PS51257">
    <property type="entry name" value="PROKAR_LIPOPROTEIN"/>
    <property type="match status" value="1"/>
</dbReference>
<reference evidence="3 4" key="1">
    <citation type="submission" date="2017-04" db="EMBL/GenBank/DDBJ databases">
        <title>Bacillus krulwichiae AM31D Genome sequencing and assembly.</title>
        <authorList>
            <person name="Krulwich T.A."/>
            <person name="Anastor L."/>
            <person name="Ehrlich R."/>
            <person name="Ehrlich G.D."/>
            <person name="Janto B."/>
        </authorList>
    </citation>
    <scope>NUCLEOTIDE SEQUENCE [LARGE SCALE GENOMIC DNA]</scope>
    <source>
        <strain evidence="3 4">AM31D</strain>
    </source>
</reference>
<feature type="signal peptide" evidence="2">
    <location>
        <begin position="1"/>
        <end position="22"/>
    </location>
</feature>
<dbReference type="EMBL" id="CP020814">
    <property type="protein sequence ID" value="ARK29762.1"/>
    <property type="molecule type" value="Genomic_DNA"/>
</dbReference>
<keyword evidence="4" id="KW-1185">Reference proteome</keyword>
<dbReference type="Gene3D" id="3.40.190.10">
    <property type="entry name" value="Periplasmic binding protein-like II"/>
    <property type="match status" value="1"/>
</dbReference>
<accession>A0A1X9MH52</accession>
<dbReference type="PANTHER" id="PTHR42928">
    <property type="entry name" value="TRICARBOXYLATE-BINDING PROTEIN"/>
    <property type="match status" value="1"/>
</dbReference>
<evidence type="ECO:0000313" key="4">
    <source>
        <dbReference type="Proteomes" id="UP000193006"/>
    </source>
</evidence>
<name>A0A1X9MH52_9BACI</name>